<dbReference type="RefSeq" id="WP_254569696.1">
    <property type="nucleotide sequence ID" value="NZ_CP098502.1"/>
</dbReference>
<dbReference type="PANTHER" id="PTHR11780">
    <property type="entry name" value="NADH-UBIQUINONE OXIDOREDUCTASE FLAVOPROTEIN 1 NDUFV1"/>
    <property type="match status" value="1"/>
</dbReference>
<evidence type="ECO:0000259" key="10">
    <source>
        <dbReference type="Pfam" id="PF01512"/>
    </source>
</evidence>
<proteinExistence type="inferred from homology"/>
<name>A0ABY5DM05_9ACTN</name>
<dbReference type="PANTHER" id="PTHR11780:SF10">
    <property type="entry name" value="NADH DEHYDROGENASE [UBIQUINONE] FLAVOPROTEIN 1, MITOCHONDRIAL"/>
    <property type="match status" value="1"/>
</dbReference>
<protein>
    <recommendedName>
        <fullName evidence="14">NADH:ubiquinone oxidoreductase subunit F (NADH-binding)</fullName>
    </recommendedName>
</protein>
<evidence type="ECO:0000256" key="5">
    <source>
        <dbReference type="ARBA" id="ARBA00022630"/>
    </source>
</evidence>
<evidence type="ECO:0000256" key="2">
    <source>
        <dbReference type="ARBA" id="ARBA00001966"/>
    </source>
</evidence>
<feature type="domain" description="NADH-ubiquinone oxidoreductase 51kDa subunit iron-sulphur binding" evidence="11">
    <location>
        <begin position="309"/>
        <end position="391"/>
    </location>
</feature>
<keyword evidence="7" id="KW-0479">Metal-binding</keyword>
<comment type="cofactor">
    <cofactor evidence="2">
        <name>[4Fe-4S] cluster</name>
        <dbReference type="ChEBI" id="CHEBI:49883"/>
    </cofactor>
</comment>
<keyword evidence="13" id="KW-1185">Reference proteome</keyword>
<dbReference type="InterPro" id="IPR019575">
    <property type="entry name" value="Nuop51_4Fe4S-bd"/>
</dbReference>
<dbReference type="SUPFAM" id="SSF142019">
    <property type="entry name" value="Nqo1 FMN-binding domain-like"/>
    <property type="match status" value="1"/>
</dbReference>
<organism evidence="12 13">
    <name type="scientific">Paraconexibacter antarcticus</name>
    <dbReference type="NCBI Taxonomy" id="2949664"/>
    <lineage>
        <taxon>Bacteria</taxon>
        <taxon>Bacillati</taxon>
        <taxon>Actinomycetota</taxon>
        <taxon>Thermoleophilia</taxon>
        <taxon>Solirubrobacterales</taxon>
        <taxon>Paraconexibacteraceae</taxon>
        <taxon>Paraconexibacter</taxon>
    </lineage>
</organism>
<evidence type="ECO:0000256" key="6">
    <source>
        <dbReference type="ARBA" id="ARBA00022643"/>
    </source>
</evidence>
<dbReference type="Gene3D" id="1.20.1440.230">
    <property type="entry name" value="NADH-ubiquinone oxidoreductase 51kDa subunit, iron-sulphur binding domain"/>
    <property type="match status" value="1"/>
</dbReference>
<dbReference type="Pfam" id="PF01512">
    <property type="entry name" value="Complex1_51K"/>
    <property type="match status" value="1"/>
</dbReference>
<gene>
    <name evidence="12" type="ORF">NBH00_16540</name>
</gene>
<feature type="domain" description="NADH-ubiquinone oxidoreductase 51kDa subunit FMN-binding" evidence="10">
    <location>
        <begin position="39"/>
        <end position="198"/>
    </location>
</feature>
<dbReference type="Gene3D" id="3.10.20.600">
    <property type="match status" value="1"/>
</dbReference>
<accession>A0ABY5DM05</accession>
<comment type="similarity">
    <text evidence="3">Belongs to the complex I 51 kDa subunit family.</text>
</comment>
<dbReference type="InterPro" id="IPR011538">
    <property type="entry name" value="Nuo51_FMN-bd"/>
</dbReference>
<keyword evidence="8" id="KW-0408">Iron</keyword>
<dbReference type="Proteomes" id="UP001056035">
    <property type="component" value="Chromosome"/>
</dbReference>
<reference evidence="12 13" key="1">
    <citation type="submission" date="2022-06" db="EMBL/GenBank/DDBJ databases">
        <title>Paraconexibacter antarcticus.</title>
        <authorList>
            <person name="Kim C.S."/>
        </authorList>
    </citation>
    <scope>NUCLEOTIDE SEQUENCE [LARGE SCALE GENOMIC DNA]</scope>
    <source>
        <strain evidence="12 13">02-257</strain>
    </source>
</reference>
<evidence type="ECO:0000256" key="8">
    <source>
        <dbReference type="ARBA" id="ARBA00023004"/>
    </source>
</evidence>
<evidence type="ECO:0000256" key="9">
    <source>
        <dbReference type="ARBA" id="ARBA00023014"/>
    </source>
</evidence>
<evidence type="ECO:0000313" key="12">
    <source>
        <dbReference type="EMBL" id="UTI62961.1"/>
    </source>
</evidence>
<dbReference type="SUPFAM" id="SSF142984">
    <property type="entry name" value="Nqo1 middle domain-like"/>
    <property type="match status" value="1"/>
</dbReference>
<sequence>MTLPRLLLGTQDGRALTHAEHVGVHGPLPAGDVSAALAAAGLRGRGGAAFPTARKLQAVAATAAAGRHRPVVLVNGAEGEPMSAKDRTLCARTPHLVLDGAQAAAAAIGARRVTVALPRAATDALDAMRTAVHERPGGGPAITVTAVPVAYLAGEESALIRHLDGGPLKPTVVPPRPAERGLGRRPTLVQNPETLAHVGLVARHGAAWFREAGTAADPGSVLVSLAGDVVAPGVYEVDRRMRLAELTGMPAGRGGPRAVLVGGYHGTWLGPDELAGLTLAAEDLAAHGATLAAGVIAVLGPKSCPVRELANVAGWLAAQSAGQCGPCANGLPAIATRLAAVADGRAPSGSAADLDRWTRLITGRGACHLPDGAARLVRSGLRAFAPEVAEHARRGPCAACRRPPVLRVASRVAA</sequence>
<dbReference type="InterPro" id="IPR037207">
    <property type="entry name" value="Nuop51_4Fe4S-bd_sf"/>
</dbReference>
<evidence type="ECO:0000259" key="11">
    <source>
        <dbReference type="Pfam" id="PF10589"/>
    </source>
</evidence>
<dbReference type="InterPro" id="IPR050837">
    <property type="entry name" value="ComplexI_51kDa_subunit"/>
</dbReference>
<evidence type="ECO:0000256" key="1">
    <source>
        <dbReference type="ARBA" id="ARBA00001917"/>
    </source>
</evidence>
<dbReference type="Pfam" id="PF10589">
    <property type="entry name" value="NADH_4Fe-4S"/>
    <property type="match status" value="1"/>
</dbReference>
<evidence type="ECO:0000313" key="13">
    <source>
        <dbReference type="Proteomes" id="UP001056035"/>
    </source>
</evidence>
<dbReference type="SUPFAM" id="SSF140490">
    <property type="entry name" value="Nqo1C-terminal domain-like"/>
    <property type="match status" value="1"/>
</dbReference>
<keyword evidence="9" id="KW-0411">Iron-sulfur</keyword>
<keyword evidence="5" id="KW-0285">Flavoprotein</keyword>
<comment type="cofactor">
    <cofactor evidence="1">
        <name>FMN</name>
        <dbReference type="ChEBI" id="CHEBI:58210"/>
    </cofactor>
</comment>
<dbReference type="InterPro" id="IPR037225">
    <property type="entry name" value="Nuo51_FMN-bd_sf"/>
</dbReference>
<keyword evidence="6" id="KW-0288">FMN</keyword>
<evidence type="ECO:0000256" key="3">
    <source>
        <dbReference type="ARBA" id="ARBA00007523"/>
    </source>
</evidence>
<evidence type="ECO:0000256" key="4">
    <source>
        <dbReference type="ARBA" id="ARBA00022485"/>
    </source>
</evidence>
<evidence type="ECO:0008006" key="14">
    <source>
        <dbReference type="Google" id="ProtNLM"/>
    </source>
</evidence>
<keyword evidence="4" id="KW-0004">4Fe-4S</keyword>
<dbReference type="Gene3D" id="3.40.50.11540">
    <property type="entry name" value="NADH-ubiquinone oxidoreductase 51kDa subunit"/>
    <property type="match status" value="1"/>
</dbReference>
<evidence type="ECO:0000256" key="7">
    <source>
        <dbReference type="ARBA" id="ARBA00022723"/>
    </source>
</evidence>
<dbReference type="EMBL" id="CP098502">
    <property type="protein sequence ID" value="UTI62961.1"/>
    <property type="molecule type" value="Genomic_DNA"/>
</dbReference>